<dbReference type="PRINTS" id="PR00112">
    <property type="entry name" value="ACYLPHPHTASE"/>
</dbReference>
<feature type="domain" description="Acylphosphatase-like" evidence="7">
    <location>
        <begin position="3"/>
        <end position="89"/>
    </location>
</feature>
<protein>
    <recommendedName>
        <fullName evidence="3 5">acylphosphatase</fullName>
        <ecNumber evidence="2 5">3.6.1.7</ecNumber>
    </recommendedName>
</protein>
<evidence type="ECO:0000256" key="6">
    <source>
        <dbReference type="RuleBase" id="RU004168"/>
    </source>
</evidence>
<feature type="active site" evidence="5">
    <location>
        <position position="18"/>
    </location>
</feature>
<dbReference type="EC" id="3.6.1.7" evidence="2 5"/>
<evidence type="ECO:0000313" key="9">
    <source>
        <dbReference type="Proteomes" id="UP001164305"/>
    </source>
</evidence>
<dbReference type="Gene3D" id="3.30.70.100">
    <property type="match status" value="1"/>
</dbReference>
<dbReference type="PROSITE" id="PS51160">
    <property type="entry name" value="ACYLPHOSPHATASE_3"/>
    <property type="match status" value="1"/>
</dbReference>
<dbReference type="InterPro" id="IPR036046">
    <property type="entry name" value="Acylphosphatase-like_dom_sf"/>
</dbReference>
<evidence type="ECO:0000259" key="7">
    <source>
        <dbReference type="PROSITE" id="PS51160"/>
    </source>
</evidence>
<dbReference type="PANTHER" id="PTHR47268:SF4">
    <property type="entry name" value="ACYLPHOSPHATASE"/>
    <property type="match status" value="1"/>
</dbReference>
<dbReference type="EMBL" id="CP107020">
    <property type="protein sequence ID" value="UYG16855.1"/>
    <property type="molecule type" value="Genomic_DNA"/>
</dbReference>
<evidence type="ECO:0000256" key="1">
    <source>
        <dbReference type="ARBA" id="ARBA00005614"/>
    </source>
</evidence>
<accession>A0ABY6G0Y7</accession>
<dbReference type="InterPro" id="IPR020456">
    <property type="entry name" value="Acylphosphatase"/>
</dbReference>
<evidence type="ECO:0000256" key="4">
    <source>
        <dbReference type="ARBA" id="ARBA00047645"/>
    </source>
</evidence>
<dbReference type="InterPro" id="IPR001792">
    <property type="entry name" value="Acylphosphatase-like_dom"/>
</dbReference>
<name>A0ABY6G0Y7_9MICO</name>
<keyword evidence="9" id="KW-1185">Reference proteome</keyword>
<keyword evidence="5" id="KW-0378">Hydrolase</keyword>
<dbReference type="InterPro" id="IPR017968">
    <property type="entry name" value="Acylphosphatase_CS"/>
</dbReference>
<comment type="catalytic activity">
    <reaction evidence="4 5">
        <text>an acyl phosphate + H2O = a carboxylate + phosphate + H(+)</text>
        <dbReference type="Rhea" id="RHEA:14965"/>
        <dbReference type="ChEBI" id="CHEBI:15377"/>
        <dbReference type="ChEBI" id="CHEBI:15378"/>
        <dbReference type="ChEBI" id="CHEBI:29067"/>
        <dbReference type="ChEBI" id="CHEBI:43474"/>
        <dbReference type="ChEBI" id="CHEBI:59918"/>
        <dbReference type="EC" id="3.6.1.7"/>
    </reaction>
</comment>
<dbReference type="Pfam" id="PF00708">
    <property type="entry name" value="Acylphosphatase"/>
    <property type="match status" value="1"/>
</dbReference>
<dbReference type="Proteomes" id="UP001164305">
    <property type="component" value="Chromosome"/>
</dbReference>
<dbReference type="SUPFAM" id="SSF54975">
    <property type="entry name" value="Acylphosphatase/BLUF domain-like"/>
    <property type="match status" value="1"/>
</dbReference>
<evidence type="ECO:0000256" key="5">
    <source>
        <dbReference type="PROSITE-ProRule" id="PRU00520"/>
    </source>
</evidence>
<dbReference type="RefSeq" id="WP_263594068.1">
    <property type="nucleotide sequence ID" value="NZ_CP107020.1"/>
</dbReference>
<organism evidence="8 9">
    <name type="scientific">Brachybacterium huguangmaarense</name>
    <dbReference type="NCBI Taxonomy" id="1652028"/>
    <lineage>
        <taxon>Bacteria</taxon>
        <taxon>Bacillati</taxon>
        <taxon>Actinomycetota</taxon>
        <taxon>Actinomycetes</taxon>
        <taxon>Micrococcales</taxon>
        <taxon>Dermabacteraceae</taxon>
        <taxon>Brachybacterium</taxon>
    </lineage>
</organism>
<sequence length="89" mass="9633">MIRRIVRVRGRVQGVGFRMSAAMRAEQLGVTGTVRNLFDGTVEADVEGEDDAVEAMVAWLRSGPPSAAVERVDVREDTPRGASSFRVTG</sequence>
<proteinExistence type="inferred from homology"/>
<feature type="active site" evidence="5">
    <location>
        <position position="36"/>
    </location>
</feature>
<dbReference type="PANTHER" id="PTHR47268">
    <property type="entry name" value="ACYLPHOSPHATASE"/>
    <property type="match status" value="1"/>
</dbReference>
<dbReference type="PROSITE" id="PS00150">
    <property type="entry name" value="ACYLPHOSPHATASE_1"/>
    <property type="match status" value="1"/>
</dbReference>
<evidence type="ECO:0000256" key="2">
    <source>
        <dbReference type="ARBA" id="ARBA00012150"/>
    </source>
</evidence>
<comment type="similarity">
    <text evidence="1 6">Belongs to the acylphosphatase family.</text>
</comment>
<reference evidence="8" key="1">
    <citation type="submission" date="2022-10" db="EMBL/GenBank/DDBJ databases">
        <title>Whole-Genome Sequencing of Brachybacterium huguangmaarense BRM-3, Isolated from Betula schmidtii.</title>
        <authorList>
            <person name="Haam D."/>
        </authorList>
    </citation>
    <scope>NUCLEOTIDE SEQUENCE</scope>
    <source>
        <strain evidence="8">BRM-3</strain>
    </source>
</reference>
<evidence type="ECO:0000313" key="8">
    <source>
        <dbReference type="EMBL" id="UYG16855.1"/>
    </source>
</evidence>
<gene>
    <name evidence="8" type="ORF">BRM3_14840</name>
</gene>
<evidence type="ECO:0000256" key="3">
    <source>
        <dbReference type="ARBA" id="ARBA00015991"/>
    </source>
</evidence>